<evidence type="ECO:0000256" key="3">
    <source>
        <dbReference type="ARBA" id="ARBA00005547"/>
    </source>
</evidence>
<dbReference type="Pfam" id="PF12589">
    <property type="entry name" value="WBS_methylT"/>
    <property type="match status" value="1"/>
</dbReference>
<evidence type="ECO:0000256" key="14">
    <source>
        <dbReference type="ARBA" id="ARBA00081208"/>
    </source>
</evidence>
<keyword evidence="4" id="KW-0963">Cytoplasm</keyword>
<dbReference type="InterPro" id="IPR039769">
    <property type="entry name" value="Bud23-like"/>
</dbReference>
<dbReference type="SUPFAM" id="SSF53335">
    <property type="entry name" value="S-adenosyl-L-methionine-dependent methyltransferases"/>
    <property type="match status" value="1"/>
</dbReference>
<comment type="function">
    <text evidence="10">S-adenosyl-L-methionine-dependent methyltransferase that specifically methylates the N(7) position of a guanine in 18S rRNA. Requires the methyltransferase adapter protein TRM112 for full rRNA methyltransferase activity. Involved in the pre-rRNA processing steps leading to small-subunit rRNA production independently of its RNA-modifying catalytic activity. Important for biogenesis end export of the 40S ribosomal subunit independent on its methyltransferase activity. Locus-specific steroid receptor coactivator. Potentiates transactivation by glucocorticoid (NR3C1), mineralocorticoid (NR3C2), androgen (AR) and progesterone (PGR) receptors. Required for the maintenance of open chromatin at the TSC22D3/GILZ locus to facilitate NR3C1 loading on the response elements. Required for maintenance of dimethylation on histone H3 'Lys-79' (H3K79me2), although direct histone methyltransferase activity is not observed in vitro.</text>
</comment>
<dbReference type="GO" id="GO:0016435">
    <property type="term" value="F:rRNA (guanine) methyltransferase activity"/>
    <property type="evidence" value="ECO:0007669"/>
    <property type="project" value="InterPro"/>
</dbReference>
<dbReference type="OrthoDB" id="2877at2759"/>
<evidence type="ECO:0000256" key="7">
    <source>
        <dbReference type="ARBA" id="ARBA00022691"/>
    </source>
</evidence>
<dbReference type="PANTHER" id="PTHR12734">
    <property type="entry name" value="METHYLTRANSFERASE-RELATED"/>
    <property type="match status" value="1"/>
</dbReference>
<evidence type="ECO:0000313" key="17">
    <source>
        <dbReference type="EMBL" id="CAF1235660.1"/>
    </source>
</evidence>
<comment type="subcellular location">
    <subcellularLocation>
        <location evidence="2">Cytoplasm</location>
    </subcellularLocation>
    <subcellularLocation>
        <location evidence="1">Nucleus</location>
    </subcellularLocation>
</comment>
<dbReference type="Pfam" id="PF08241">
    <property type="entry name" value="Methyltransf_11"/>
    <property type="match status" value="1"/>
</dbReference>
<proteinExistence type="inferred from homology"/>
<dbReference type="FunFam" id="3.40.50.150:FF:000017">
    <property type="entry name" value="probable 18S rRNA (Guanine-N(7))-methyltransferase"/>
    <property type="match status" value="1"/>
</dbReference>
<dbReference type="Gene3D" id="3.40.50.150">
    <property type="entry name" value="Vaccinia Virus protein VP39"/>
    <property type="match status" value="1"/>
</dbReference>
<dbReference type="AlphaFoldDB" id="A0A814YZA7"/>
<feature type="domain" description="18S rRNA (guanine(1575)-N(7))-methyltransferase Bud23 C-terminal" evidence="16">
    <location>
        <begin position="202"/>
        <end position="272"/>
    </location>
</feature>
<dbReference type="InterPro" id="IPR029063">
    <property type="entry name" value="SAM-dependent_MTases_sf"/>
</dbReference>
<dbReference type="EMBL" id="CAJNOJ010000169">
    <property type="protein sequence ID" value="CAF1235660.1"/>
    <property type="molecule type" value="Genomic_DNA"/>
</dbReference>
<keyword evidence="6" id="KW-0808">Transferase</keyword>
<evidence type="ECO:0000256" key="4">
    <source>
        <dbReference type="ARBA" id="ARBA00022490"/>
    </source>
</evidence>
<accession>A0A814YZA7</accession>
<keyword evidence="7" id="KW-0949">S-adenosyl-L-methionine</keyword>
<evidence type="ECO:0000256" key="13">
    <source>
        <dbReference type="ARBA" id="ARBA00075516"/>
    </source>
</evidence>
<comment type="caution">
    <text evidence="17">The sequence shown here is derived from an EMBL/GenBank/DDBJ whole genome shotgun (WGS) entry which is preliminary data.</text>
</comment>
<dbReference type="CDD" id="cd02440">
    <property type="entry name" value="AdoMet_MTases"/>
    <property type="match status" value="1"/>
</dbReference>
<gene>
    <name evidence="17" type="ORF">EDS130_LOCUS27176</name>
</gene>
<sequence length="406" mass="45867">MASKRPEHQGPPDIFYNEEEARKYSQNTHIIDVQTKLSERAIELLNLPDEESCLVLDIGCGSGLSGEVLTELGHQWFGLDISTAMLDVAQEREVEGELVLGDIGYGMPFRAGSFDGAISISALQWLCQADKSCHNPVKRLYKFFSTLYSCLARGARAVLQFYPETPTHVDMITQQAMKAGFTGGLVVDYPNSTRAKKMFLCLFAGGQVQQLPKGLTGEEGSEDVPTQARFDRERQRYKDLRGKSLKKSRTWILEKKDRWRNKGRYLHEHSNFRKYGKILINNKTIAQIPEETRLTSEPSPNDEELALLLNERHNPSNSNEANEPDSSIEKSMNNEQNEAYYLRILCALYGSCSAAASAADDIENHKPIVEYDEKKHKRLLSRLFHGYPKFGKRAFTSAFDGIPKFG</sequence>
<evidence type="ECO:0000313" key="18">
    <source>
        <dbReference type="Proteomes" id="UP000663852"/>
    </source>
</evidence>
<dbReference type="GO" id="GO:0005737">
    <property type="term" value="C:cytoplasm"/>
    <property type="evidence" value="ECO:0007669"/>
    <property type="project" value="UniProtKB-SubCell"/>
</dbReference>
<organism evidence="17 18">
    <name type="scientific">Adineta ricciae</name>
    <name type="common">Rotifer</name>
    <dbReference type="NCBI Taxonomy" id="249248"/>
    <lineage>
        <taxon>Eukaryota</taxon>
        <taxon>Metazoa</taxon>
        <taxon>Spiralia</taxon>
        <taxon>Gnathifera</taxon>
        <taxon>Rotifera</taxon>
        <taxon>Eurotatoria</taxon>
        <taxon>Bdelloidea</taxon>
        <taxon>Adinetida</taxon>
        <taxon>Adinetidae</taxon>
        <taxon>Adineta</taxon>
    </lineage>
</organism>
<evidence type="ECO:0000256" key="10">
    <source>
        <dbReference type="ARBA" id="ARBA00059355"/>
    </source>
</evidence>
<evidence type="ECO:0000256" key="1">
    <source>
        <dbReference type="ARBA" id="ARBA00004123"/>
    </source>
</evidence>
<dbReference type="InterPro" id="IPR022238">
    <property type="entry name" value="Bud23_C"/>
</dbReference>
<feature type="domain" description="Methyltransferase type 11" evidence="15">
    <location>
        <begin position="56"/>
        <end position="139"/>
    </location>
</feature>
<evidence type="ECO:0000256" key="6">
    <source>
        <dbReference type="ARBA" id="ARBA00022679"/>
    </source>
</evidence>
<comment type="similarity">
    <text evidence="3">Belongs to the class I-like SAM-binding methyltransferase superfamily. BUD23/WBSCR22 family.</text>
</comment>
<dbReference type="Proteomes" id="UP000663852">
    <property type="component" value="Unassembled WGS sequence"/>
</dbReference>
<evidence type="ECO:0000256" key="12">
    <source>
        <dbReference type="ARBA" id="ARBA00074415"/>
    </source>
</evidence>
<comment type="catalytic activity">
    <reaction evidence="9">
        <text>a guanosine in 18S rRNA + S-adenosyl-L-methionine = an N(7)-methylguanosine in 18S rRNA + S-adenosyl-L-homocysteine</text>
        <dbReference type="Rhea" id="RHEA:54584"/>
        <dbReference type="Rhea" id="RHEA-COMP:13937"/>
        <dbReference type="Rhea" id="RHEA-COMP:13938"/>
        <dbReference type="ChEBI" id="CHEBI:57856"/>
        <dbReference type="ChEBI" id="CHEBI:59789"/>
        <dbReference type="ChEBI" id="CHEBI:74269"/>
        <dbReference type="ChEBI" id="CHEBI:74480"/>
    </reaction>
</comment>
<dbReference type="InterPro" id="IPR013216">
    <property type="entry name" value="Methyltransf_11"/>
</dbReference>
<dbReference type="PANTHER" id="PTHR12734:SF0">
    <property type="entry name" value="18S RRNA (GUANINE-N(7))-METHYLTRANSFERASE-RELATED"/>
    <property type="match status" value="1"/>
</dbReference>
<name>A0A814YZA7_ADIRI</name>
<evidence type="ECO:0000256" key="8">
    <source>
        <dbReference type="ARBA" id="ARBA00023242"/>
    </source>
</evidence>
<dbReference type="GO" id="GO:0005730">
    <property type="term" value="C:nucleolus"/>
    <property type="evidence" value="ECO:0007669"/>
    <property type="project" value="TreeGrafter"/>
</dbReference>
<dbReference type="GO" id="GO:0070476">
    <property type="term" value="P:rRNA (guanine-N7)-methylation"/>
    <property type="evidence" value="ECO:0007669"/>
    <property type="project" value="InterPro"/>
</dbReference>
<evidence type="ECO:0000256" key="9">
    <source>
        <dbReference type="ARBA" id="ARBA00050374"/>
    </source>
</evidence>
<reference evidence="17" key="1">
    <citation type="submission" date="2021-02" db="EMBL/GenBank/DDBJ databases">
        <authorList>
            <person name="Nowell W R."/>
        </authorList>
    </citation>
    <scope>NUCLEOTIDE SEQUENCE</scope>
</reference>
<keyword evidence="5" id="KW-0489">Methyltransferase</keyword>
<keyword evidence="8" id="KW-0539">Nucleus</keyword>
<evidence type="ECO:0000256" key="5">
    <source>
        <dbReference type="ARBA" id="ARBA00022603"/>
    </source>
</evidence>
<evidence type="ECO:0000259" key="16">
    <source>
        <dbReference type="Pfam" id="PF12589"/>
    </source>
</evidence>
<evidence type="ECO:0000259" key="15">
    <source>
        <dbReference type="Pfam" id="PF08241"/>
    </source>
</evidence>
<evidence type="ECO:0000256" key="11">
    <source>
        <dbReference type="ARBA" id="ARBA00064164"/>
    </source>
</evidence>
<protein>
    <recommendedName>
        <fullName evidence="12">18S rRNA (guanine-N(7))-methyltransferase</fullName>
    </recommendedName>
    <alternativeName>
        <fullName evidence="14">Bud site selection protein 23 homolog</fullName>
    </alternativeName>
    <alternativeName>
        <fullName evidence="13">rRNA methyltransferase and ribosome maturation factor</fullName>
    </alternativeName>
</protein>
<comment type="subunit">
    <text evidence="11">Heterodimer with TRMT112; this heterodimerization is necessary for the metabolic stability and activity of the catalytic subunit BUD23. Interacts with GRIP1.</text>
</comment>
<evidence type="ECO:0000256" key="2">
    <source>
        <dbReference type="ARBA" id="ARBA00004496"/>
    </source>
</evidence>